<evidence type="ECO:0000313" key="2">
    <source>
        <dbReference type="EMBL" id="MCV9387754.1"/>
    </source>
</evidence>
<dbReference type="Proteomes" id="UP001300692">
    <property type="component" value="Unassembled WGS sequence"/>
</dbReference>
<organism evidence="2 3">
    <name type="scientific">Reichenbachiella ulvae</name>
    <dbReference type="NCBI Taxonomy" id="2980104"/>
    <lineage>
        <taxon>Bacteria</taxon>
        <taxon>Pseudomonadati</taxon>
        <taxon>Bacteroidota</taxon>
        <taxon>Cytophagia</taxon>
        <taxon>Cytophagales</taxon>
        <taxon>Reichenbachiellaceae</taxon>
        <taxon>Reichenbachiella</taxon>
    </lineage>
</organism>
<proteinExistence type="predicted"/>
<evidence type="ECO:0000256" key="1">
    <source>
        <dbReference type="SAM" id="Coils"/>
    </source>
</evidence>
<comment type="caution">
    <text evidence="2">The sequence shown here is derived from an EMBL/GenBank/DDBJ whole genome shotgun (WGS) entry which is preliminary data.</text>
</comment>
<evidence type="ECO:0000313" key="3">
    <source>
        <dbReference type="Proteomes" id="UP001300692"/>
    </source>
</evidence>
<sequence length="243" mass="28095">MNISTKLKESILQERALKEELERIESQIPRLNEAIDEGESKYSWKDSFFSGYLGGNRALVISVNKMCDELDALEKRARDLKPQLKKLEKTVEKELISVASPLNPNLNSLLTEKERWLKLERKSKSYKNLVLKAEQGIKDALMFLSWEKLVNHPDAKSKLDEFKNETLGFQKIISDLSTEITALKGEVIVFEDLIQFSTQQVAMKSFRMLATKSNEYYKMAYDQVEKYISKCDDILEKVKSKVI</sequence>
<protein>
    <submittedName>
        <fullName evidence="2">Uncharacterized protein</fullName>
    </submittedName>
</protein>
<name>A0ABT3CW33_9BACT</name>
<dbReference type="RefSeq" id="WP_264138574.1">
    <property type="nucleotide sequence ID" value="NZ_JAOYOD010000001.1"/>
</dbReference>
<keyword evidence="1" id="KW-0175">Coiled coil</keyword>
<reference evidence="2 3" key="1">
    <citation type="submission" date="2022-10" db="EMBL/GenBank/DDBJ databases">
        <title>Comparative genomics and taxonomic characterization of three novel marine species of genus Reichenbachiella exhibiting antioxidant and polysaccharide degradation activities.</title>
        <authorList>
            <person name="Muhammad N."/>
            <person name="Lee Y.-J."/>
            <person name="Ko J."/>
            <person name="Kim S.-G."/>
        </authorList>
    </citation>
    <scope>NUCLEOTIDE SEQUENCE [LARGE SCALE GENOMIC DNA]</scope>
    <source>
        <strain evidence="2 3">ABR2-5</strain>
    </source>
</reference>
<accession>A0ABT3CW33</accession>
<gene>
    <name evidence="2" type="ORF">N7U62_13815</name>
</gene>
<keyword evidence="3" id="KW-1185">Reference proteome</keyword>
<dbReference type="EMBL" id="JAOYOD010000001">
    <property type="protein sequence ID" value="MCV9387754.1"/>
    <property type="molecule type" value="Genomic_DNA"/>
</dbReference>
<feature type="coiled-coil region" evidence="1">
    <location>
        <begin position="7"/>
        <end position="41"/>
    </location>
</feature>